<dbReference type="SUPFAM" id="SSF63491">
    <property type="entry name" value="BAG domain"/>
    <property type="match status" value="1"/>
</dbReference>
<protein>
    <recommendedName>
        <fullName evidence="1">BAG family molecular chaperone regulator 1</fullName>
    </recommendedName>
</protein>
<dbReference type="SUPFAM" id="SSF54236">
    <property type="entry name" value="Ubiquitin-like"/>
    <property type="match status" value="1"/>
</dbReference>
<evidence type="ECO:0000256" key="2">
    <source>
        <dbReference type="ARBA" id="ARBA00023186"/>
    </source>
</evidence>
<dbReference type="InterPro" id="IPR029071">
    <property type="entry name" value="Ubiquitin-like_domsf"/>
</dbReference>
<dbReference type="GO" id="GO:0005829">
    <property type="term" value="C:cytosol"/>
    <property type="evidence" value="ECO:0007669"/>
    <property type="project" value="TreeGrafter"/>
</dbReference>
<dbReference type="EMBL" id="JAXCGZ010015124">
    <property type="protein sequence ID" value="KAK7071180.1"/>
    <property type="molecule type" value="Genomic_DNA"/>
</dbReference>
<dbReference type="PANTHER" id="PTHR12329:SF16">
    <property type="entry name" value="BAG FAMILY MOLECULAR CHAPERONE REGULATOR 1"/>
    <property type="match status" value="1"/>
</dbReference>
<sequence length="194" mass="21669">MGDAEYKILLCHGSNKYELTVYGNMTLNEVCQKVEAVTGILQSGQKIIFKGKNLCDVEKTLISYGINPGAKIMVLGKRFDPSDDADYQAVVTIETSCSSVERRLCEIIPQVNNINDGCIDAKTCGEALGKLRKQLLAVNEDFMRLLEQLDGLSFEASQGPARQKRKLVVQKIQQLMERSDQVHENINHLIKSYS</sequence>
<dbReference type="GO" id="GO:0051087">
    <property type="term" value="F:protein-folding chaperone binding"/>
    <property type="evidence" value="ECO:0007669"/>
    <property type="project" value="InterPro"/>
</dbReference>
<dbReference type="Pfam" id="PF02179">
    <property type="entry name" value="BAG"/>
    <property type="match status" value="1"/>
</dbReference>
<feature type="domain" description="BAG" evidence="4">
    <location>
        <begin position="130"/>
        <end position="183"/>
    </location>
</feature>
<keyword evidence="6" id="KW-1185">Reference proteome</keyword>
<dbReference type="AlphaFoldDB" id="A0AAN8X333"/>
<comment type="caution">
    <text evidence="5">The sequence shown here is derived from an EMBL/GenBank/DDBJ whole genome shotgun (WGS) entry which is preliminary data.</text>
</comment>
<keyword evidence="2" id="KW-0143">Chaperone</keyword>
<organism evidence="5 6">
    <name type="scientific">Halocaridina rubra</name>
    <name type="common">Hawaiian red shrimp</name>
    <dbReference type="NCBI Taxonomy" id="373956"/>
    <lineage>
        <taxon>Eukaryota</taxon>
        <taxon>Metazoa</taxon>
        <taxon>Ecdysozoa</taxon>
        <taxon>Arthropoda</taxon>
        <taxon>Crustacea</taxon>
        <taxon>Multicrustacea</taxon>
        <taxon>Malacostraca</taxon>
        <taxon>Eumalacostraca</taxon>
        <taxon>Eucarida</taxon>
        <taxon>Decapoda</taxon>
        <taxon>Pleocyemata</taxon>
        <taxon>Caridea</taxon>
        <taxon>Atyoidea</taxon>
        <taxon>Atyidae</taxon>
        <taxon>Halocaridina</taxon>
    </lineage>
</organism>
<dbReference type="InterPro" id="IPR036533">
    <property type="entry name" value="BAG_dom_sf"/>
</dbReference>
<dbReference type="Pfam" id="PF00240">
    <property type="entry name" value="ubiquitin"/>
    <property type="match status" value="1"/>
</dbReference>
<dbReference type="GO" id="GO:0050821">
    <property type="term" value="P:protein stabilization"/>
    <property type="evidence" value="ECO:0007669"/>
    <property type="project" value="TreeGrafter"/>
</dbReference>
<proteinExistence type="predicted"/>
<dbReference type="InterPro" id="IPR003103">
    <property type="entry name" value="BAG_domain"/>
</dbReference>
<dbReference type="Proteomes" id="UP001381693">
    <property type="component" value="Unassembled WGS sequence"/>
</dbReference>
<reference evidence="5 6" key="1">
    <citation type="submission" date="2023-11" db="EMBL/GenBank/DDBJ databases">
        <title>Halocaridina rubra genome assembly.</title>
        <authorList>
            <person name="Smith C."/>
        </authorList>
    </citation>
    <scope>NUCLEOTIDE SEQUENCE [LARGE SCALE GENOMIC DNA]</scope>
    <source>
        <strain evidence="5">EP-1</strain>
        <tissue evidence="5">Whole</tissue>
    </source>
</reference>
<dbReference type="SMART" id="SM00264">
    <property type="entry name" value="BAG"/>
    <property type="match status" value="1"/>
</dbReference>
<dbReference type="InterPro" id="IPR000626">
    <property type="entry name" value="Ubiquitin-like_dom"/>
</dbReference>
<evidence type="ECO:0000259" key="4">
    <source>
        <dbReference type="PROSITE" id="PS51035"/>
    </source>
</evidence>
<gene>
    <name evidence="5" type="ORF">SK128_027740</name>
</gene>
<dbReference type="GO" id="GO:0000774">
    <property type="term" value="F:adenyl-nucleotide exchange factor activity"/>
    <property type="evidence" value="ECO:0007669"/>
    <property type="project" value="TreeGrafter"/>
</dbReference>
<dbReference type="Gene3D" id="1.20.58.120">
    <property type="entry name" value="BAG domain"/>
    <property type="match status" value="1"/>
</dbReference>
<dbReference type="PANTHER" id="PTHR12329">
    <property type="entry name" value="BCL2-ASSOCIATED ATHANOGENE"/>
    <property type="match status" value="1"/>
</dbReference>
<evidence type="ECO:0000313" key="6">
    <source>
        <dbReference type="Proteomes" id="UP001381693"/>
    </source>
</evidence>
<evidence type="ECO:0000259" key="3">
    <source>
        <dbReference type="PROSITE" id="PS50053"/>
    </source>
</evidence>
<dbReference type="Gene3D" id="3.10.20.90">
    <property type="entry name" value="Phosphatidylinositol 3-kinase Catalytic Subunit, Chain A, domain 1"/>
    <property type="match status" value="1"/>
</dbReference>
<dbReference type="PROSITE" id="PS50053">
    <property type="entry name" value="UBIQUITIN_2"/>
    <property type="match status" value="1"/>
</dbReference>
<evidence type="ECO:0000256" key="1">
    <source>
        <dbReference type="ARBA" id="ARBA00022374"/>
    </source>
</evidence>
<dbReference type="SMART" id="SM00213">
    <property type="entry name" value="UBQ"/>
    <property type="match status" value="1"/>
</dbReference>
<dbReference type="InterPro" id="IPR039773">
    <property type="entry name" value="BAG_chaperone_regulator"/>
</dbReference>
<dbReference type="GO" id="GO:0016020">
    <property type="term" value="C:membrane"/>
    <property type="evidence" value="ECO:0007669"/>
    <property type="project" value="TreeGrafter"/>
</dbReference>
<evidence type="ECO:0000313" key="5">
    <source>
        <dbReference type="EMBL" id="KAK7071180.1"/>
    </source>
</evidence>
<accession>A0AAN8X333</accession>
<dbReference type="PROSITE" id="PS51035">
    <property type="entry name" value="BAG"/>
    <property type="match status" value="1"/>
</dbReference>
<dbReference type="GO" id="GO:0005634">
    <property type="term" value="C:nucleus"/>
    <property type="evidence" value="ECO:0007669"/>
    <property type="project" value="TreeGrafter"/>
</dbReference>
<name>A0AAN8X333_HALRR</name>
<feature type="domain" description="Ubiquitin-like" evidence="3">
    <location>
        <begin position="13"/>
        <end position="81"/>
    </location>
</feature>